<organism evidence="2 3">
    <name type="scientific">Staphylococcus hsinchuensis</name>
    <dbReference type="NCBI Taxonomy" id="3051183"/>
    <lineage>
        <taxon>Bacteria</taxon>
        <taxon>Bacillati</taxon>
        <taxon>Bacillota</taxon>
        <taxon>Bacilli</taxon>
        <taxon>Bacillales</taxon>
        <taxon>Staphylococcaceae</taxon>
        <taxon>Staphylococcus</taxon>
    </lineage>
</organism>
<proteinExistence type="predicted"/>
<evidence type="ECO:0000313" key="2">
    <source>
        <dbReference type="EMBL" id="XAF71192.1"/>
    </source>
</evidence>
<reference evidence="2 3" key="1">
    <citation type="journal article" date="2024" name="Pathogens">
        <title>Staphylococcus hsinchuensis sp. nov., Isolated from Soymilk.</title>
        <authorList>
            <person name="Wang Y.T."/>
            <person name="Lin Y.C."/>
            <person name="Hsieh Y.H."/>
            <person name="Lin Y.T."/>
            <person name="Hamada M."/>
            <person name="Chen C.C."/>
            <person name="Liou J.S."/>
            <person name="Lee A.Y."/>
            <person name="Zhang W.L."/>
            <person name="Chen Y.T."/>
            <person name="Huang C.H."/>
        </authorList>
    </citation>
    <scope>NUCLEOTIDE SEQUENCE [LARGE SCALE GENOMIC DNA]</scope>
    <source>
        <strain evidence="2 3">H164</strain>
    </source>
</reference>
<sequence length="427" mass="49520">MKTFQLSDAQVESLNKELMHVNTSINNIAGIITINNDIPFSDIVTGINHVMAQHDVYMYRLTQVGSEYRQYIDEFKEQEFEYIDFTNDPQSYDYWVDKQVRKNIFRMDQPLYEFTILTLPEGQTAIFTLHHHMISDAWSTTLSGNALFEYFLYGEHKTNSSHGYLESIENEIAYKNSNKFNKDKRFWSNKVENFKFAPLFEKHSNSNAVADRVSFHLSETTTQSIYTFCENNEISLNNLFSSAMMLLKYIRTGSPQVSTGILIHNRNKQFEKTTIGDYARVLPIIMEIDPQDALLTHLRTVKNEAFKVLKHRKYPFNSLRKDTKSTQPLFDCTVSFQKNQYNPTLIQKGFTDKWFSSYAHHIPLGLNVSNRNSQNDIAIDYNYQVDYLTEEDVVAAHQDIMNIIGEITNSPNQRISALAAIDLFAKS</sequence>
<dbReference type="RefSeq" id="WP_251521409.1">
    <property type="nucleotide sequence ID" value="NZ_CP128355.1"/>
</dbReference>
<evidence type="ECO:0000313" key="3">
    <source>
        <dbReference type="Proteomes" id="UP001436297"/>
    </source>
</evidence>
<gene>
    <name evidence="2" type="ORF">QQM35_03505</name>
</gene>
<dbReference type="Gene3D" id="3.30.559.10">
    <property type="entry name" value="Chloramphenicol acetyltransferase-like domain"/>
    <property type="match status" value="1"/>
</dbReference>
<keyword evidence="3" id="KW-1185">Reference proteome</keyword>
<dbReference type="InterPro" id="IPR001242">
    <property type="entry name" value="Condensation_dom"/>
</dbReference>
<protein>
    <submittedName>
        <fullName evidence="2">Condensation domain-containing protein</fullName>
    </submittedName>
</protein>
<dbReference type="Gene3D" id="3.30.559.30">
    <property type="entry name" value="Nonribosomal peptide synthetase, condensation domain"/>
    <property type="match status" value="1"/>
</dbReference>
<dbReference type="Proteomes" id="UP001436297">
    <property type="component" value="Chromosome"/>
</dbReference>
<dbReference type="EMBL" id="CP128355">
    <property type="protein sequence ID" value="XAF71192.1"/>
    <property type="molecule type" value="Genomic_DNA"/>
</dbReference>
<accession>A0ABZ3EF88</accession>
<name>A0ABZ3EF88_9STAP</name>
<evidence type="ECO:0000259" key="1">
    <source>
        <dbReference type="Pfam" id="PF00668"/>
    </source>
</evidence>
<dbReference type="Pfam" id="PF00668">
    <property type="entry name" value="Condensation"/>
    <property type="match status" value="1"/>
</dbReference>
<dbReference type="PANTHER" id="PTHR45527">
    <property type="entry name" value="NONRIBOSOMAL PEPTIDE SYNTHETASE"/>
    <property type="match status" value="1"/>
</dbReference>
<feature type="domain" description="Condensation" evidence="1">
    <location>
        <begin position="3"/>
        <end position="419"/>
    </location>
</feature>
<dbReference type="SUPFAM" id="SSF52777">
    <property type="entry name" value="CoA-dependent acyltransferases"/>
    <property type="match status" value="2"/>
</dbReference>
<dbReference type="InterPro" id="IPR023213">
    <property type="entry name" value="CAT-like_dom_sf"/>
</dbReference>
<dbReference type="PANTHER" id="PTHR45527:SF1">
    <property type="entry name" value="FATTY ACID SYNTHASE"/>
    <property type="match status" value="1"/>
</dbReference>